<dbReference type="Proteomes" id="UP001500822">
    <property type="component" value="Unassembled WGS sequence"/>
</dbReference>
<name>A0ABP8Z3A5_9ACTN</name>
<evidence type="ECO:0000313" key="2">
    <source>
        <dbReference type="Proteomes" id="UP001500822"/>
    </source>
</evidence>
<accession>A0ABP8Z3A5</accession>
<keyword evidence="2" id="KW-1185">Reference proteome</keyword>
<evidence type="ECO:0008006" key="3">
    <source>
        <dbReference type="Google" id="ProtNLM"/>
    </source>
</evidence>
<protein>
    <recommendedName>
        <fullName evidence="3">Aspartyl/asparaginy/proline hydroxylase domain-containing protein</fullName>
    </recommendedName>
</protein>
<evidence type="ECO:0000313" key="1">
    <source>
        <dbReference type="EMBL" id="GAA4745431.1"/>
    </source>
</evidence>
<dbReference type="EMBL" id="BAABIE010000005">
    <property type="protein sequence ID" value="GAA4745431.1"/>
    <property type="molecule type" value="Genomic_DNA"/>
</dbReference>
<comment type="caution">
    <text evidence="1">The sequence shown here is derived from an EMBL/GenBank/DDBJ whole genome shotgun (WGS) entry which is preliminary data.</text>
</comment>
<sequence length="114" mass="12029">MRSTWKAKTSSLGAVHWKSPSASAAKPSTETVAVKLRVPIVISSRFNSAGAGPGEQWHPVTISPVGDALTFRADVAHSYANSTDAFTRFTLAVYEPGVGGTHRTDHPAGQRLVG</sequence>
<gene>
    <name evidence="1" type="ORF">GCM10023217_13120</name>
</gene>
<organism evidence="1 2">
    <name type="scientific">Gordonia alkaliphila</name>
    <dbReference type="NCBI Taxonomy" id="1053547"/>
    <lineage>
        <taxon>Bacteria</taxon>
        <taxon>Bacillati</taxon>
        <taxon>Actinomycetota</taxon>
        <taxon>Actinomycetes</taxon>
        <taxon>Mycobacteriales</taxon>
        <taxon>Gordoniaceae</taxon>
        <taxon>Gordonia</taxon>
    </lineage>
</organism>
<reference evidence="2" key="1">
    <citation type="journal article" date="2019" name="Int. J. Syst. Evol. Microbiol.">
        <title>The Global Catalogue of Microorganisms (GCM) 10K type strain sequencing project: providing services to taxonomists for standard genome sequencing and annotation.</title>
        <authorList>
            <consortium name="The Broad Institute Genomics Platform"/>
            <consortium name="The Broad Institute Genome Sequencing Center for Infectious Disease"/>
            <person name="Wu L."/>
            <person name="Ma J."/>
        </authorList>
    </citation>
    <scope>NUCLEOTIDE SEQUENCE [LARGE SCALE GENOMIC DNA]</scope>
    <source>
        <strain evidence="2">JCM 18077</strain>
    </source>
</reference>
<proteinExistence type="predicted"/>